<dbReference type="Proteomes" id="UP001519504">
    <property type="component" value="Unassembled WGS sequence"/>
</dbReference>
<comment type="function">
    <text evidence="7">Catalyzes the formation of 6,7-dimethyl-8-ribityllumazine by condensation of 5-amino-6-(D-ribitylamino)uracil with 3,4-dihydroxy-2-butanone 4-phosphate. This is the penultimate step in the biosynthesis of riboflavin.</text>
</comment>
<sequence length="154" mass="16499">MNYQGKLTGHEKRRIAIIASRFNALVVERLVSGAKEALRLHGIEKNQVDVVWVPGAFEIPLVAKKLGSNKHYDGIVAVGAVIKGQTDHYDLVIQQAASGIGQAGLETGVPTTFGVLTTNTLEEAEQRSGAKAGNEGYDVAVSLLEMIDLFEQLG</sequence>
<keyword evidence="5 7" id="KW-0808">Transferase</keyword>
<dbReference type="HAMAP" id="MF_00178">
    <property type="entry name" value="Lumazine_synth"/>
    <property type="match status" value="1"/>
</dbReference>
<evidence type="ECO:0000313" key="9">
    <source>
        <dbReference type="Proteomes" id="UP001519504"/>
    </source>
</evidence>
<feature type="binding site" evidence="7">
    <location>
        <begin position="85"/>
        <end position="86"/>
    </location>
    <ligand>
        <name>(2S)-2-hydroxy-3-oxobutyl phosphate</name>
        <dbReference type="ChEBI" id="CHEBI:58830"/>
    </ligand>
</feature>
<dbReference type="NCBIfam" id="TIGR00114">
    <property type="entry name" value="lumazine-synth"/>
    <property type="match status" value="1"/>
</dbReference>
<comment type="catalytic activity">
    <reaction evidence="6 7">
        <text>(2S)-2-hydroxy-3-oxobutyl phosphate + 5-amino-6-(D-ribitylamino)uracil = 6,7-dimethyl-8-(1-D-ribityl)lumazine + phosphate + 2 H2O + H(+)</text>
        <dbReference type="Rhea" id="RHEA:26152"/>
        <dbReference type="ChEBI" id="CHEBI:15377"/>
        <dbReference type="ChEBI" id="CHEBI:15378"/>
        <dbReference type="ChEBI" id="CHEBI:15934"/>
        <dbReference type="ChEBI" id="CHEBI:43474"/>
        <dbReference type="ChEBI" id="CHEBI:58201"/>
        <dbReference type="ChEBI" id="CHEBI:58830"/>
        <dbReference type="EC" id="2.5.1.78"/>
    </reaction>
</comment>
<evidence type="ECO:0000256" key="7">
    <source>
        <dbReference type="HAMAP-Rule" id="MF_00178"/>
    </source>
</evidence>
<feature type="binding site" evidence="7">
    <location>
        <begin position="80"/>
        <end position="82"/>
    </location>
    <ligand>
        <name>5-amino-6-(D-ribitylamino)uracil</name>
        <dbReference type="ChEBI" id="CHEBI:15934"/>
    </ligand>
</feature>
<keyword evidence="4 7" id="KW-0686">Riboflavin biosynthesis</keyword>
<feature type="binding site" evidence="7">
    <location>
        <begin position="56"/>
        <end position="58"/>
    </location>
    <ligand>
        <name>5-amino-6-(D-ribitylamino)uracil</name>
        <dbReference type="ChEBI" id="CHEBI:15934"/>
    </ligand>
</feature>
<dbReference type="CDD" id="cd09209">
    <property type="entry name" value="Lumazine_synthase-I"/>
    <property type="match status" value="1"/>
</dbReference>
<evidence type="ECO:0000256" key="3">
    <source>
        <dbReference type="ARBA" id="ARBA00012664"/>
    </source>
</evidence>
<evidence type="ECO:0000256" key="5">
    <source>
        <dbReference type="ARBA" id="ARBA00022679"/>
    </source>
</evidence>
<keyword evidence="9" id="KW-1185">Reference proteome</keyword>
<dbReference type="Gene3D" id="3.40.50.960">
    <property type="entry name" value="Lumazine/riboflavin synthase"/>
    <property type="match status" value="1"/>
</dbReference>
<feature type="binding site" evidence="7">
    <location>
        <position position="22"/>
    </location>
    <ligand>
        <name>5-amino-6-(D-ribitylamino)uracil</name>
        <dbReference type="ChEBI" id="CHEBI:15934"/>
    </ligand>
</feature>
<name>A0ABS5R0J4_9LACO</name>
<evidence type="ECO:0000313" key="8">
    <source>
        <dbReference type="EMBL" id="MBS9338146.1"/>
    </source>
</evidence>
<dbReference type="PANTHER" id="PTHR21058">
    <property type="entry name" value="6,7-DIMETHYL-8-RIBITYLLUMAZINE SYNTHASE DMRL SYNTHASE LUMAZINE SYNTHASE"/>
    <property type="match status" value="1"/>
</dbReference>
<dbReference type="GO" id="GO:0000906">
    <property type="term" value="F:6,7-dimethyl-8-ribityllumazine synthase activity"/>
    <property type="evidence" value="ECO:0007669"/>
    <property type="project" value="UniProtKB-EC"/>
</dbReference>
<protein>
    <recommendedName>
        <fullName evidence="3 7">6,7-dimethyl-8-ribityllumazine synthase</fullName>
        <shortName evidence="7">DMRL synthase</shortName>
        <shortName evidence="7">LS</shortName>
        <shortName evidence="7">Lumazine synthase</shortName>
        <ecNumber evidence="3 7">2.5.1.78</ecNumber>
    </recommendedName>
</protein>
<dbReference type="InterPro" id="IPR034964">
    <property type="entry name" value="LS"/>
</dbReference>
<reference evidence="8 9" key="1">
    <citation type="submission" date="2020-02" db="EMBL/GenBank/DDBJ databases">
        <title>Fructobacillus sp. isolated from paper mulberry of Taiwan.</title>
        <authorList>
            <person name="Lin S.-T."/>
        </authorList>
    </citation>
    <scope>NUCLEOTIDE SEQUENCE [LARGE SCALE GENOMIC DNA]</scope>
    <source>
        <strain evidence="8 9">M2-14</strain>
    </source>
</reference>
<dbReference type="RefSeq" id="WP_213808429.1">
    <property type="nucleotide sequence ID" value="NZ_JAAMFK010000001.1"/>
</dbReference>
<evidence type="ECO:0000256" key="4">
    <source>
        <dbReference type="ARBA" id="ARBA00022619"/>
    </source>
</evidence>
<evidence type="ECO:0000256" key="6">
    <source>
        <dbReference type="ARBA" id="ARBA00048785"/>
    </source>
</evidence>
<comment type="pathway">
    <text evidence="1 7">Cofactor biosynthesis; riboflavin biosynthesis; riboflavin from 2-hydroxy-3-oxobutyl phosphate and 5-amino-6-(D-ribitylamino)uracil: step 1/2.</text>
</comment>
<evidence type="ECO:0000256" key="2">
    <source>
        <dbReference type="ARBA" id="ARBA00007424"/>
    </source>
</evidence>
<evidence type="ECO:0000256" key="1">
    <source>
        <dbReference type="ARBA" id="ARBA00004917"/>
    </source>
</evidence>
<dbReference type="PANTHER" id="PTHR21058:SF0">
    <property type="entry name" value="6,7-DIMETHYL-8-RIBITYLLUMAZINE SYNTHASE"/>
    <property type="match status" value="1"/>
</dbReference>
<dbReference type="Pfam" id="PF00885">
    <property type="entry name" value="DMRL_synthase"/>
    <property type="match status" value="1"/>
</dbReference>
<feature type="binding site" evidence="7">
    <location>
        <position position="113"/>
    </location>
    <ligand>
        <name>5-amino-6-(D-ribitylamino)uracil</name>
        <dbReference type="ChEBI" id="CHEBI:15934"/>
    </ligand>
</feature>
<gene>
    <name evidence="7" type="primary">ribH</name>
    <name evidence="8" type="ORF">G6R29_00645</name>
</gene>
<comment type="caution">
    <text evidence="8">The sequence shown here is derived from an EMBL/GenBank/DDBJ whole genome shotgun (WGS) entry which is preliminary data.</text>
</comment>
<proteinExistence type="inferred from homology"/>
<dbReference type="SUPFAM" id="SSF52121">
    <property type="entry name" value="Lumazine synthase"/>
    <property type="match status" value="1"/>
</dbReference>
<organism evidence="8 9">
    <name type="scientific">Fructobacillus broussonetiae</name>
    <dbReference type="NCBI Taxonomy" id="2713173"/>
    <lineage>
        <taxon>Bacteria</taxon>
        <taxon>Bacillati</taxon>
        <taxon>Bacillota</taxon>
        <taxon>Bacilli</taxon>
        <taxon>Lactobacillales</taxon>
        <taxon>Lactobacillaceae</taxon>
        <taxon>Fructobacillus</taxon>
    </lineage>
</organism>
<feature type="active site" description="Proton donor" evidence="7">
    <location>
        <position position="88"/>
    </location>
</feature>
<comment type="similarity">
    <text evidence="2 7">Belongs to the DMRL synthase family.</text>
</comment>
<dbReference type="InterPro" id="IPR002180">
    <property type="entry name" value="LS/RS"/>
</dbReference>
<accession>A0ABS5R0J4</accession>
<dbReference type="InterPro" id="IPR036467">
    <property type="entry name" value="LS/RS_sf"/>
</dbReference>
<dbReference type="EMBL" id="JAAMFK010000001">
    <property type="protein sequence ID" value="MBS9338146.1"/>
    <property type="molecule type" value="Genomic_DNA"/>
</dbReference>
<feature type="binding site" evidence="7">
    <location>
        <position position="127"/>
    </location>
    <ligand>
        <name>(2S)-2-hydroxy-3-oxobutyl phosphate</name>
        <dbReference type="ChEBI" id="CHEBI:58830"/>
    </ligand>
</feature>
<dbReference type="EC" id="2.5.1.78" evidence="3 7"/>